<feature type="region of interest" description="Disordered" evidence="4">
    <location>
        <begin position="433"/>
        <end position="570"/>
    </location>
</feature>
<dbReference type="EMBL" id="JAAWWB010000028">
    <property type="protein sequence ID" value="KAG6748494.1"/>
    <property type="molecule type" value="Genomic_DNA"/>
</dbReference>
<feature type="compositionally biased region" description="Basic and acidic residues" evidence="4">
    <location>
        <begin position="1389"/>
        <end position="1399"/>
    </location>
</feature>
<evidence type="ECO:0000259" key="5">
    <source>
        <dbReference type="PROSITE" id="PS51050"/>
    </source>
</evidence>
<keyword evidence="1" id="KW-0479">Metal-binding</keyword>
<feature type="compositionally biased region" description="Basic and acidic residues" evidence="4">
    <location>
        <begin position="1198"/>
        <end position="1208"/>
    </location>
</feature>
<dbReference type="InterPro" id="IPR055300">
    <property type="entry name" value="CWZF3/5/7"/>
</dbReference>
<feature type="region of interest" description="Disordered" evidence="4">
    <location>
        <begin position="238"/>
        <end position="259"/>
    </location>
</feature>
<evidence type="ECO:0000256" key="2">
    <source>
        <dbReference type="ARBA" id="ARBA00022771"/>
    </source>
</evidence>
<dbReference type="PROSITE" id="PS51050">
    <property type="entry name" value="ZF_CW"/>
    <property type="match status" value="1"/>
</dbReference>
<feature type="region of interest" description="Disordered" evidence="4">
    <location>
        <begin position="1389"/>
        <end position="1439"/>
    </location>
</feature>
<evidence type="ECO:0000256" key="4">
    <source>
        <dbReference type="SAM" id="MobiDB-lite"/>
    </source>
</evidence>
<feature type="compositionally biased region" description="Low complexity" evidence="4">
    <location>
        <begin position="238"/>
        <end position="251"/>
    </location>
</feature>
<gene>
    <name evidence="6" type="ORF">POTOM_048420</name>
</gene>
<feature type="compositionally biased region" description="Basic and acidic residues" evidence="4">
    <location>
        <begin position="500"/>
        <end position="531"/>
    </location>
</feature>
<reference evidence="6" key="1">
    <citation type="journal article" date="2020" name="bioRxiv">
        <title>Hybrid origin of Populus tomentosa Carr. identified through genome sequencing and phylogenomic analysis.</title>
        <authorList>
            <person name="An X."/>
            <person name="Gao K."/>
            <person name="Chen Z."/>
            <person name="Li J."/>
            <person name="Yang X."/>
            <person name="Yang X."/>
            <person name="Zhou J."/>
            <person name="Guo T."/>
            <person name="Zhao T."/>
            <person name="Huang S."/>
            <person name="Miao D."/>
            <person name="Khan W.U."/>
            <person name="Rao P."/>
            <person name="Ye M."/>
            <person name="Lei B."/>
            <person name="Liao W."/>
            <person name="Wang J."/>
            <person name="Ji L."/>
            <person name="Li Y."/>
            <person name="Guo B."/>
            <person name="Mustafa N.S."/>
            <person name="Li S."/>
            <person name="Yun Q."/>
            <person name="Keller S.R."/>
            <person name="Mao J."/>
            <person name="Zhang R."/>
            <person name="Strauss S.H."/>
        </authorList>
    </citation>
    <scope>NUCLEOTIDE SEQUENCE</scope>
    <source>
        <strain evidence="6">GM15</strain>
        <tissue evidence="6">Leaf</tissue>
    </source>
</reference>
<feature type="domain" description="CW-type" evidence="5">
    <location>
        <begin position="675"/>
        <end position="728"/>
    </location>
</feature>
<feature type="compositionally biased region" description="Basic and acidic residues" evidence="4">
    <location>
        <begin position="1015"/>
        <end position="1034"/>
    </location>
</feature>
<dbReference type="Pfam" id="PF07496">
    <property type="entry name" value="zf-CW"/>
    <property type="match status" value="1"/>
</dbReference>
<dbReference type="Pfam" id="PF24756">
    <property type="entry name" value="THD_CWZF3-5-7"/>
    <property type="match status" value="2"/>
</dbReference>
<feature type="region of interest" description="Disordered" evidence="4">
    <location>
        <begin position="816"/>
        <end position="1239"/>
    </location>
</feature>
<keyword evidence="2" id="KW-0863">Zinc-finger</keyword>
<feature type="compositionally biased region" description="Polar residues" evidence="4">
    <location>
        <begin position="1363"/>
        <end position="1372"/>
    </location>
</feature>
<evidence type="ECO:0000256" key="1">
    <source>
        <dbReference type="ARBA" id="ARBA00022723"/>
    </source>
</evidence>
<dbReference type="PANTHER" id="PTHR46524">
    <property type="entry name" value="CW-TYPE ZINC FINGER"/>
    <property type="match status" value="1"/>
</dbReference>
<dbReference type="OrthoDB" id="757982at2759"/>
<feature type="compositionally biased region" description="Basic and acidic residues" evidence="4">
    <location>
        <begin position="997"/>
        <end position="1007"/>
    </location>
</feature>
<evidence type="ECO:0000256" key="3">
    <source>
        <dbReference type="ARBA" id="ARBA00022833"/>
    </source>
</evidence>
<feature type="compositionally biased region" description="Basic and acidic residues" evidence="4">
    <location>
        <begin position="1421"/>
        <end position="1435"/>
    </location>
</feature>
<accession>A0A8X8CD53</accession>
<dbReference type="InterPro" id="IPR011124">
    <property type="entry name" value="Znf_CW"/>
</dbReference>
<feature type="compositionally biased region" description="Basic and acidic residues" evidence="4">
    <location>
        <begin position="637"/>
        <end position="646"/>
    </location>
</feature>
<feature type="compositionally biased region" description="Low complexity" evidence="4">
    <location>
        <begin position="436"/>
        <end position="449"/>
    </location>
</feature>
<name>A0A8X8CD53_POPTO</name>
<comment type="caution">
    <text evidence="6">The sequence shown here is derived from an EMBL/GenBank/DDBJ whole genome shotgun (WGS) entry which is preliminary data.</text>
</comment>
<evidence type="ECO:0000313" key="7">
    <source>
        <dbReference type="Proteomes" id="UP000886885"/>
    </source>
</evidence>
<dbReference type="CDD" id="cd15517">
    <property type="entry name" value="PHD_TCF19_like"/>
    <property type="match status" value="1"/>
</dbReference>
<feature type="compositionally biased region" description="Polar residues" evidence="4">
    <location>
        <begin position="553"/>
        <end position="570"/>
    </location>
</feature>
<feature type="compositionally biased region" description="Basic residues" evidence="4">
    <location>
        <begin position="835"/>
        <end position="844"/>
    </location>
</feature>
<dbReference type="InterPro" id="IPR056406">
    <property type="entry name" value="THD_CWZF3/5/7"/>
</dbReference>
<evidence type="ECO:0000313" key="6">
    <source>
        <dbReference type="EMBL" id="KAG6748494.1"/>
    </source>
</evidence>
<feature type="region of interest" description="Disordered" evidence="4">
    <location>
        <begin position="1301"/>
        <end position="1372"/>
    </location>
</feature>
<feature type="compositionally biased region" description="Basic and acidic residues" evidence="4">
    <location>
        <begin position="865"/>
        <end position="883"/>
    </location>
</feature>
<sequence length="1723" mass="188153">MISLGRRDGREDLGIGFGSEREMEDTELEEGEACSYHNINNNDDDYDASVDPDIALSYIDEKLQDVLGHFQKDFEGGVSAENLGAKFGGYGSFLPTYQRSPGWSHPRTSPKIQHRNASRSPNNLQLEVDIYIYIYSLSSISLGGRRSSVSSSTASQSLRLEPSSTVLKTTSSLNESVKQEACVPSTHFAEELVHRDECVNMKSASLQKMLKVRIKVGSDNLSTQKNAAIYSGLGLDVSPSSSMDDSPSESEGMSHDPQDAHLESPNYILQMMTSFPVPGALLLSPLPDDLLHLKEMEKLMKDSGWLSVPRFGPENSCIVVNGSSSVKGDGTMFGEKKIKSMARNELSAESKSDINKDSGIGVGVVSKEIELDTFACEELVSNTLKLPLLSNSYSAAVGTSKGMGRASNVSKGVMSDKGFSGLTKEELPVPVFTQENGSIKNSKSKSSGKVWEDRKAISLGSDSVSPRKDGHRKGEKPHESVKIDLNVSKGRKAQNQAPTEHAKQNADEKAMSYEQEGMKLPHAKESSSEGKKKLKGSQSHGTVVAEAPKESLRLNSSLAPKNKKSSYADNYTTKVESEDLKLQKNSGKAGDIYREFFGDMEPEKEEFRMSTLVKSYEDRLEDFEMVEKGTHGTNSTSKERSSSKKVDNLLTSEAIPKAASTGALHNGDGPITDTAPAEDNWVCCDKCQTWRLLPPRTNPDDLPEKWLCSMLDWLPGMNRCGFSEDETTLATRSLKQNTSGGDISKETVAGVWHPDQSHQNFGSHAALPSGRKKHGSKDLSNMMYKEDGPIQLSTHTKKSLHVPVTNRGLNDVKPALVVSEPDSLKPSKSNLAAEKHKHKPKDKHRRVDNFSDRGGGSKRSKGKGKRDPDQDCFRASKKIRTEGFPEDWTSDHGGAIEKVGPPSSNGLAMASSGKNPPKYNDCTSKNMKHDQKDWAQLSAKDPKEDVRASLDNGSVDMGNCDDRDTKKRKVKESHDAQLYPDSLPNTGHHLQDSNIMAKEEFSENDYRKVKKPKVSRSEGKEASGSKINGRTDKKGSHRKNQQLRHDLGSNLSQRSLDGVDSLKRDSGSLHVAANSSSSKVSGSHKTKSNFPDAKGSPVESVSSSPMRVSKPEKLASARKNVTKKDASVDAGFFAPGGPRRFSEGEDDGGNDQSGTARKAKTLVHIVPSPDIADGHLSNDVDFLSQNTPHRSKPVALDPCHDDERRNENHYLVNGSRPRKSGKGSSSRSKDKTRNFNSEFENEVKVSNSFNAEAPSYEVKPTNCKTKTEVKLGIKPEENEDRYVDKKDYQGQVLSDNSKRVNQLNVRGPSGSDVEVGATRNHDAVSTPKQSVLIDNEKVSDRGTTQSLPSSGGAQNEILAGSPHPNSLSHQGNSANMLFVNASAGENTEMKELKQSRKVSDPNGINHHHHSSSRNASSNGHRVRDLDGPSSVKRDSSSQAANNALKEATNMKHMADRVKNAGSNLESTRLYFEAALKFLHGASLLEICSGESTKNGEPMQVYSSTAKLCDFLDKSLPGVFVTFVIAFPLMISFLMGKNEFLLPSFAKPLDVFRFCAHEYEKSKDMAAAALAYKCMEVAYMRAIYSSHTTANRDRHDLQMALQIIPPGESPSSSASDIDNLNHTTIADKVPLTKGASSPHVTGSHIIAARNRPSFVRLLRFAQDVNSAMEASRKSRLAFVAANGSLGEARCREGISSIKTALDFNFQDVEGLLRLVRLAIEAISR</sequence>
<feature type="region of interest" description="Disordered" evidence="4">
    <location>
        <begin position="757"/>
        <end position="780"/>
    </location>
</feature>
<dbReference type="Proteomes" id="UP000886885">
    <property type="component" value="Chromosome 14D"/>
</dbReference>
<protein>
    <recommendedName>
        <fullName evidence="5">CW-type domain-containing protein</fullName>
    </recommendedName>
</protein>
<keyword evidence="7" id="KW-1185">Reference proteome</keyword>
<feature type="compositionally biased region" description="Polar residues" evidence="4">
    <location>
        <begin position="1341"/>
        <end position="1353"/>
    </location>
</feature>
<keyword evidence="3" id="KW-0862">Zinc</keyword>
<dbReference type="GO" id="GO:0008270">
    <property type="term" value="F:zinc ion binding"/>
    <property type="evidence" value="ECO:0007669"/>
    <property type="project" value="UniProtKB-KW"/>
</dbReference>
<proteinExistence type="predicted"/>
<organism evidence="6 7">
    <name type="scientific">Populus tomentosa</name>
    <name type="common">Chinese white poplar</name>
    <dbReference type="NCBI Taxonomy" id="118781"/>
    <lineage>
        <taxon>Eukaryota</taxon>
        <taxon>Viridiplantae</taxon>
        <taxon>Streptophyta</taxon>
        <taxon>Embryophyta</taxon>
        <taxon>Tracheophyta</taxon>
        <taxon>Spermatophyta</taxon>
        <taxon>Magnoliopsida</taxon>
        <taxon>eudicotyledons</taxon>
        <taxon>Gunneridae</taxon>
        <taxon>Pentapetalae</taxon>
        <taxon>rosids</taxon>
        <taxon>fabids</taxon>
        <taxon>Malpighiales</taxon>
        <taxon>Salicaceae</taxon>
        <taxon>Saliceae</taxon>
        <taxon>Populus</taxon>
    </lineage>
</organism>
<feature type="region of interest" description="Disordered" evidence="4">
    <location>
        <begin position="626"/>
        <end position="646"/>
    </location>
</feature>
<dbReference type="PANTHER" id="PTHR46524:SF7">
    <property type="entry name" value="CW-TYPE ZINC FINGER"/>
    <property type="match status" value="1"/>
</dbReference>